<reference evidence="4 7" key="1">
    <citation type="submission" date="2016-08" db="EMBL/GenBank/DDBJ databases">
        <title>Candidatus Dactylopiibacterium carminicum genome sequence.</title>
        <authorList>
            <person name="Ramirez-Puebla S.T."/>
            <person name="Ormeno-Orrillo E."/>
            <person name="Vera-Ponce De Leon A."/>
            <person name="Luis L."/>
            <person name="Sanchez-Flores A."/>
            <person name="Monica R."/>
            <person name="Martinez-Romero E."/>
        </authorList>
    </citation>
    <scope>NUCLEOTIDE SEQUENCE [LARGE SCALE GENOMIC DNA]</scope>
    <source>
        <strain evidence="4">END1</strain>
    </source>
</reference>
<keyword evidence="1" id="KW-0732">Signal</keyword>
<dbReference type="AlphaFoldDB" id="A0A272EY63"/>
<protein>
    <submittedName>
        <fullName evidence="5">Glycoside hydrolase</fullName>
    </submittedName>
</protein>
<dbReference type="PANTHER" id="PTHR37836:SF3">
    <property type="entry name" value="ENDOGLUCANASE"/>
    <property type="match status" value="1"/>
</dbReference>
<comment type="caution">
    <text evidence="5">The sequence shown here is derived from an EMBL/GenBank/DDBJ whole genome shotgun (WGS) entry which is preliminary data.</text>
</comment>
<keyword evidence="7" id="KW-1185">Reference proteome</keyword>
<dbReference type="Proteomes" id="UP000216107">
    <property type="component" value="Unassembled WGS sequence"/>
</dbReference>
<feature type="domain" description="Apiosidase-like catalytic" evidence="3">
    <location>
        <begin position="45"/>
        <end position="399"/>
    </location>
</feature>
<dbReference type="OrthoDB" id="8108447at2"/>
<gene>
    <name evidence="4" type="ORF">BGI27_02570</name>
    <name evidence="5" type="ORF">CGU29_01050</name>
</gene>
<evidence type="ECO:0000313" key="7">
    <source>
        <dbReference type="Proteomes" id="UP000623509"/>
    </source>
</evidence>
<dbReference type="Pfam" id="PF12904">
    <property type="entry name" value="Collagen_bind_2"/>
    <property type="match status" value="1"/>
</dbReference>
<evidence type="ECO:0000259" key="2">
    <source>
        <dbReference type="Pfam" id="PF12904"/>
    </source>
</evidence>
<name>A0A272EY63_9RHOO</name>
<dbReference type="Pfam" id="PF13204">
    <property type="entry name" value="Apiosidase"/>
    <property type="match status" value="1"/>
</dbReference>
<evidence type="ECO:0000259" key="3">
    <source>
        <dbReference type="Pfam" id="PF13204"/>
    </source>
</evidence>
<dbReference type="EMBL" id="MDUX01000005">
    <property type="protein sequence ID" value="KAF7600446.1"/>
    <property type="molecule type" value="Genomic_DNA"/>
</dbReference>
<dbReference type="Gene3D" id="3.20.20.80">
    <property type="entry name" value="Glycosidases"/>
    <property type="match status" value="1"/>
</dbReference>
<feature type="domain" description="Putative collagen-binding" evidence="2">
    <location>
        <begin position="402"/>
        <end position="510"/>
    </location>
</feature>
<reference evidence="5 6" key="2">
    <citation type="submission" date="2017-07" db="EMBL/GenBank/DDBJ databases">
        <title>Candidatus Dactylopiibacterium carminicum, a nitrogen-fixing symbiont of the cochineal insect Dactylopius coccus and Dactylopius opuntiae (Hemiptera: Coccoidea: Dactylopiidae).</title>
        <authorList>
            <person name="Vera A."/>
        </authorList>
    </citation>
    <scope>NUCLEOTIDE SEQUENCE [LARGE SCALE GENOMIC DNA]</scope>
    <source>
        <strain evidence="5 6">NFDCM</strain>
    </source>
</reference>
<evidence type="ECO:0000313" key="5">
    <source>
        <dbReference type="EMBL" id="PAS95067.1"/>
    </source>
</evidence>
<dbReference type="GO" id="GO:0016787">
    <property type="term" value="F:hydrolase activity"/>
    <property type="evidence" value="ECO:0007669"/>
    <property type="project" value="UniProtKB-KW"/>
</dbReference>
<dbReference type="EMBL" id="NMRN01000002">
    <property type="protein sequence ID" value="PAS95067.1"/>
    <property type="molecule type" value="Genomic_DNA"/>
</dbReference>
<accession>A0A272EY63</accession>
<evidence type="ECO:0000313" key="4">
    <source>
        <dbReference type="EMBL" id="KAF7600446.1"/>
    </source>
</evidence>
<feature type="signal peptide" evidence="1">
    <location>
        <begin position="1"/>
        <end position="18"/>
    </location>
</feature>
<dbReference type="InterPro" id="IPR017853">
    <property type="entry name" value="GH"/>
</dbReference>
<organism evidence="5 6">
    <name type="scientific">Candidatus Dactylopiibacterium carminicum</name>
    <dbReference type="NCBI Taxonomy" id="857335"/>
    <lineage>
        <taxon>Bacteria</taxon>
        <taxon>Pseudomonadati</taxon>
        <taxon>Pseudomonadota</taxon>
        <taxon>Betaproteobacteria</taxon>
        <taxon>Rhodocyclales</taxon>
        <taxon>Rhodocyclaceae</taxon>
        <taxon>Candidatus Dactylopiibacterium</taxon>
    </lineage>
</organism>
<evidence type="ECO:0000313" key="6">
    <source>
        <dbReference type="Proteomes" id="UP000216107"/>
    </source>
</evidence>
<dbReference type="InterPro" id="IPR025277">
    <property type="entry name" value="Apiosidase-like_cat_dom"/>
</dbReference>
<proteinExistence type="predicted"/>
<evidence type="ECO:0000256" key="1">
    <source>
        <dbReference type="SAM" id="SignalP"/>
    </source>
</evidence>
<dbReference type="PANTHER" id="PTHR37836">
    <property type="entry name" value="LMO1036 PROTEIN"/>
    <property type="match status" value="1"/>
</dbReference>
<dbReference type="PROSITE" id="PS51257">
    <property type="entry name" value="PROKAR_LIPOPROTEIN"/>
    <property type="match status" value="1"/>
</dbReference>
<dbReference type="SUPFAM" id="SSF51445">
    <property type="entry name" value="(Trans)glycosidases"/>
    <property type="match status" value="1"/>
</dbReference>
<dbReference type="InterPro" id="IPR024749">
    <property type="entry name" value="Collagen-bd_put"/>
</dbReference>
<sequence>MRNLAMLLCAVLTLGACGGGGDGGDEVASSPLPVSPSYSWPLEVSSNGRFLVHSEDNSPFFWLADTAWLMSYKLTREEINTYLENRRDKGYNVLQISPLHSMLKPNVYGATPLKKGDLAKINTTPGSDFGDAAQYDYWDNLDYLIDKAAEYGIYVAIVPIWGSNVVATTSSANVPVVVTVDSATAYAKFLADRYKNRPNIVWFVGGDQKGSIRSEIWDAMGQAFRDNDPNHLISYHPRGRWNSSEWFHNKSWLDFNMFQSGHRTYAQDTPENNPGEHNYGEDNYKYVQADYLLSPVKPTLDVEPSYEDYPKGISKNTDGTRWQPEDVRRYAYWAVFAGAFGHSYGHNSLMQVYRVGDGTDGALFSADDFPRDYWNVALEAAGGVQLPILKKLMLSRSYLTRVPDNSMVADQGTQYDYVAATRGEGYAFFYTYTGRNFTVNLGVIEGTQVKATWFDPRSGLTQVASASGNATGIYANTGTQTFDPPGTAASAAPTRPAGLAYGNDWVLILDSVK</sequence>
<feature type="chain" id="PRO_5013103267" evidence="1">
    <location>
        <begin position="19"/>
        <end position="513"/>
    </location>
</feature>
<dbReference type="Proteomes" id="UP000623509">
    <property type="component" value="Unassembled WGS sequence"/>
</dbReference>
<keyword evidence="5" id="KW-0378">Hydrolase</keyword>